<evidence type="ECO:0000256" key="1">
    <source>
        <dbReference type="SAM" id="MobiDB-lite"/>
    </source>
</evidence>
<gene>
    <name evidence="3" type="primary">krt8_6</name>
    <name evidence="3" type="ORF">EYF80_054584</name>
</gene>
<dbReference type="EMBL" id="SRLO01001804">
    <property type="protein sequence ID" value="TNN35246.1"/>
    <property type="molecule type" value="Genomic_DNA"/>
</dbReference>
<dbReference type="SUPFAM" id="SSF64593">
    <property type="entry name" value="Intermediate filament protein, coiled coil region"/>
    <property type="match status" value="1"/>
</dbReference>
<dbReference type="PANTHER" id="PTHR45616:SF22">
    <property type="entry name" value="SFI1 SPINDLE BODY DOMAIN-CONTAINING PROTEIN"/>
    <property type="match status" value="1"/>
</dbReference>
<dbReference type="InterPro" id="IPR032444">
    <property type="entry name" value="Keratin_2_head"/>
</dbReference>
<reference evidence="3 4" key="1">
    <citation type="submission" date="2019-03" db="EMBL/GenBank/DDBJ databases">
        <title>First draft genome of Liparis tanakae, snailfish: a comprehensive survey of snailfish specific genes.</title>
        <authorList>
            <person name="Kim W."/>
            <person name="Song I."/>
            <person name="Jeong J.-H."/>
            <person name="Kim D."/>
            <person name="Kim S."/>
            <person name="Ryu S."/>
            <person name="Song J.Y."/>
            <person name="Lee S.K."/>
        </authorList>
    </citation>
    <scope>NUCLEOTIDE SEQUENCE [LARGE SCALE GENOMIC DNA]</scope>
    <source>
        <tissue evidence="3">Muscle</tissue>
    </source>
</reference>
<dbReference type="PROSITE" id="PS51257">
    <property type="entry name" value="PROKAR_LIPOPROTEIN"/>
    <property type="match status" value="1"/>
</dbReference>
<dbReference type="AlphaFoldDB" id="A0A4Z2F213"/>
<comment type="caution">
    <text evidence="3">The sequence shown here is derived from an EMBL/GenBank/DDBJ whole genome shotgun (WGS) entry which is preliminary data.</text>
</comment>
<dbReference type="PANTHER" id="PTHR45616">
    <property type="entry name" value="GATA-TYPE DOMAIN-CONTAINING PROTEIN"/>
    <property type="match status" value="1"/>
</dbReference>
<feature type="compositionally biased region" description="Low complexity" evidence="1">
    <location>
        <begin position="10"/>
        <end position="27"/>
    </location>
</feature>
<feature type="region of interest" description="Disordered" evidence="1">
    <location>
        <begin position="1"/>
        <end position="29"/>
    </location>
</feature>
<organism evidence="3 4">
    <name type="scientific">Liparis tanakae</name>
    <name type="common">Tanaka's snailfish</name>
    <dbReference type="NCBI Taxonomy" id="230148"/>
    <lineage>
        <taxon>Eukaryota</taxon>
        <taxon>Metazoa</taxon>
        <taxon>Chordata</taxon>
        <taxon>Craniata</taxon>
        <taxon>Vertebrata</taxon>
        <taxon>Euteleostomi</taxon>
        <taxon>Actinopterygii</taxon>
        <taxon>Neopterygii</taxon>
        <taxon>Teleostei</taxon>
        <taxon>Neoteleostei</taxon>
        <taxon>Acanthomorphata</taxon>
        <taxon>Eupercaria</taxon>
        <taxon>Perciformes</taxon>
        <taxon>Cottioidei</taxon>
        <taxon>Cottales</taxon>
        <taxon>Liparidae</taxon>
        <taxon>Liparis</taxon>
    </lineage>
</organism>
<dbReference type="OrthoDB" id="2441647at2759"/>
<keyword evidence="4" id="KW-1185">Reference proteome</keyword>
<accession>A0A4Z2F213</accession>
<evidence type="ECO:0000313" key="3">
    <source>
        <dbReference type="EMBL" id="TNN35246.1"/>
    </source>
</evidence>
<evidence type="ECO:0000259" key="2">
    <source>
        <dbReference type="Pfam" id="PF16208"/>
    </source>
</evidence>
<sequence length="120" mass="12480">MSLSRTKRISSGGSVRSSGGSVRRSSGFGPGAFGCVSLSGGSLYGGPGGALHHGALHHGALHHGALHHGAPLACLSVNRSLLAPLNLEIDPRLSSSRAHEKEQIKSLNNRFATFIDKVEY</sequence>
<feature type="domain" description="Keratin type II head" evidence="2">
    <location>
        <begin position="12"/>
        <end position="92"/>
    </location>
</feature>
<protein>
    <submittedName>
        <fullName evidence="3">Keratin, type II cytoskeletal 8</fullName>
    </submittedName>
</protein>
<evidence type="ECO:0000313" key="4">
    <source>
        <dbReference type="Proteomes" id="UP000314294"/>
    </source>
</evidence>
<proteinExistence type="predicted"/>
<dbReference type="Pfam" id="PF16208">
    <property type="entry name" value="Keratin_2_head"/>
    <property type="match status" value="1"/>
</dbReference>
<dbReference type="Proteomes" id="UP000314294">
    <property type="component" value="Unassembled WGS sequence"/>
</dbReference>
<name>A0A4Z2F213_9TELE</name>